<evidence type="ECO:0000256" key="1">
    <source>
        <dbReference type="ARBA" id="ARBA00004167"/>
    </source>
</evidence>
<dbReference type="OrthoDB" id="5501731at2"/>
<dbReference type="SMART" id="SM00244">
    <property type="entry name" value="PHB"/>
    <property type="match status" value="1"/>
</dbReference>
<evidence type="ECO:0000313" key="4">
    <source>
        <dbReference type="EMBL" id="KOE98202.1"/>
    </source>
</evidence>
<dbReference type="Proteomes" id="UP000036890">
    <property type="component" value="Unassembled WGS sequence"/>
</dbReference>
<comment type="similarity">
    <text evidence="2">Belongs to the band 7/mec-2 family.</text>
</comment>
<gene>
    <name evidence="4" type="ORF">W7K_16560</name>
</gene>
<dbReference type="GO" id="GO:0008233">
    <property type="term" value="F:peptidase activity"/>
    <property type="evidence" value="ECO:0007669"/>
    <property type="project" value="UniProtKB-KW"/>
</dbReference>
<keyword evidence="4" id="KW-0645">Protease</keyword>
<dbReference type="AlphaFoldDB" id="A0A0L8A738"/>
<dbReference type="CDD" id="cd13438">
    <property type="entry name" value="SPFH_eoslipins_u2"/>
    <property type="match status" value="1"/>
</dbReference>
<keyword evidence="4" id="KW-0378">Hydrolase</keyword>
<proteinExistence type="inferred from homology"/>
<dbReference type="PANTHER" id="PTHR10264:SF83">
    <property type="entry name" value="BLL5629 PROTEIN"/>
    <property type="match status" value="1"/>
</dbReference>
<accession>A0A0L8A738</accession>
<dbReference type="GO" id="GO:0005886">
    <property type="term" value="C:plasma membrane"/>
    <property type="evidence" value="ECO:0007669"/>
    <property type="project" value="InterPro"/>
</dbReference>
<dbReference type="PRINTS" id="PR00721">
    <property type="entry name" value="STOMATIN"/>
</dbReference>
<evidence type="ECO:0000256" key="2">
    <source>
        <dbReference type="ARBA" id="ARBA00008164"/>
    </source>
</evidence>
<comment type="subcellular location">
    <subcellularLocation>
        <location evidence="1">Membrane</location>
        <topology evidence="1">Single-pass membrane protein</topology>
    </subcellularLocation>
</comment>
<dbReference type="InterPro" id="IPR043202">
    <property type="entry name" value="Band-7_stomatin-like"/>
</dbReference>
<dbReference type="EMBL" id="AJLO02000034">
    <property type="protein sequence ID" value="KOE98202.1"/>
    <property type="molecule type" value="Genomic_DNA"/>
</dbReference>
<organism evidence="4 5">
    <name type="scientific">Stenotrophomonas geniculata N1</name>
    <dbReference type="NCBI Taxonomy" id="1167641"/>
    <lineage>
        <taxon>Bacteria</taxon>
        <taxon>Pseudomonadati</taxon>
        <taxon>Pseudomonadota</taxon>
        <taxon>Gammaproteobacteria</taxon>
        <taxon>Lysobacterales</taxon>
        <taxon>Lysobacteraceae</taxon>
        <taxon>Stenotrophomonas</taxon>
    </lineage>
</organism>
<evidence type="ECO:0000313" key="5">
    <source>
        <dbReference type="Proteomes" id="UP000036890"/>
    </source>
</evidence>
<evidence type="ECO:0000259" key="3">
    <source>
        <dbReference type="SMART" id="SM00244"/>
    </source>
</evidence>
<comment type="caution">
    <text evidence="4">The sequence shown here is derived from an EMBL/GenBank/DDBJ whole genome shotgun (WGS) entry which is preliminary data.</text>
</comment>
<dbReference type="RefSeq" id="WP_010482269.1">
    <property type="nucleotide sequence ID" value="NZ_AJLO02000034.1"/>
</dbReference>
<dbReference type="InterPro" id="IPR001107">
    <property type="entry name" value="Band_7"/>
</dbReference>
<feature type="domain" description="Band 7" evidence="3">
    <location>
        <begin position="143"/>
        <end position="302"/>
    </location>
</feature>
<sequence length="374" mass="41098">MFWTIKVVIGDGERGLVYRNRRFQQILLPGVHRLSPFGGRPHVDLHNASKGATYTGSDQDSLIEALDAQLDTHFVLANVGAGEVGLLLRNGRIDEVLPPGSRRLYWRGSVDTQVRVMALGDEPRIPLDVQQRLGQLGVLPRVAVISTVPSESVGLLFIDGTLRQTLDAGLHAFWNFNGNVSVERVELRARSLDVSGQELLSRDKVTLRVNLAATVQVVDPVRAHRTLSNADEFIYRQLQFGLRQAIAARSLDELLGDKAALDGEIAAHVQAAIEGHGVRLLGVGIKDVILPGEMKEILNGVVLAEKQAQASVIRRREEANATRSQLNTAKLIEDNPVLMRLKELEALEKVTEKIDKLTVFGGLEGVLKQLVTIR</sequence>
<reference evidence="4 5" key="1">
    <citation type="journal article" date="2012" name="J. Bacteriol.">
        <title>Genome sequence of a novel nicotine-degrading strain, Pseudomonas geniculata N1.</title>
        <authorList>
            <person name="Tang H."/>
            <person name="Yu H."/>
            <person name="Tai C."/>
            <person name="Huang K."/>
            <person name="Liu Y."/>
            <person name="Wang L."/>
            <person name="Yao Y."/>
            <person name="Wu G."/>
            <person name="Xu P."/>
        </authorList>
    </citation>
    <scope>NUCLEOTIDE SEQUENCE [LARGE SCALE GENOMIC DNA]</scope>
    <source>
        <strain evidence="4 5">N1</strain>
    </source>
</reference>
<dbReference type="SUPFAM" id="SSF117892">
    <property type="entry name" value="Band 7/SPFH domain"/>
    <property type="match status" value="1"/>
</dbReference>
<dbReference type="InterPro" id="IPR001972">
    <property type="entry name" value="Stomatin_HflK_fam"/>
</dbReference>
<dbReference type="InterPro" id="IPR036013">
    <property type="entry name" value="Band_7/SPFH_dom_sf"/>
</dbReference>
<dbReference type="Gene3D" id="3.30.479.30">
    <property type="entry name" value="Band 7 domain"/>
    <property type="match status" value="1"/>
</dbReference>
<dbReference type="PANTHER" id="PTHR10264">
    <property type="entry name" value="BAND 7 PROTEIN-RELATED"/>
    <property type="match status" value="1"/>
</dbReference>
<protein>
    <submittedName>
        <fullName evidence="4">Stomatin/prohibitin-family membrane protease subunit</fullName>
    </submittedName>
</protein>
<name>A0A0L8A738_9GAMM</name>
<dbReference type="Pfam" id="PF01145">
    <property type="entry name" value="Band_7"/>
    <property type="match status" value="1"/>
</dbReference>
<dbReference type="GO" id="GO:0006508">
    <property type="term" value="P:proteolysis"/>
    <property type="evidence" value="ECO:0007669"/>
    <property type="project" value="UniProtKB-KW"/>
</dbReference>